<name>A0A5B9D9C9_9ARCH</name>
<dbReference type="Proteomes" id="UP000321408">
    <property type="component" value="Chromosome"/>
</dbReference>
<dbReference type="RefSeq" id="WP_147662501.1">
    <property type="nucleotide sequence ID" value="NZ_CP042905.2"/>
</dbReference>
<dbReference type="SUPFAM" id="SSF56281">
    <property type="entry name" value="Metallo-hydrolase/oxidoreductase"/>
    <property type="match status" value="1"/>
</dbReference>
<organism evidence="2 3">
    <name type="scientific">Promethearchaeum syntrophicum</name>
    <dbReference type="NCBI Taxonomy" id="2594042"/>
    <lineage>
        <taxon>Archaea</taxon>
        <taxon>Promethearchaeati</taxon>
        <taxon>Promethearchaeota</taxon>
        <taxon>Promethearchaeia</taxon>
        <taxon>Promethearchaeales</taxon>
        <taxon>Promethearchaeaceae</taxon>
        <taxon>Promethearchaeum</taxon>
    </lineage>
</organism>
<dbReference type="EMBL" id="CP042905">
    <property type="protein sequence ID" value="QEE15595.1"/>
    <property type="molecule type" value="Genomic_DNA"/>
</dbReference>
<dbReference type="Gene3D" id="3.60.15.10">
    <property type="entry name" value="Ribonuclease Z/Hydroxyacylglutathione hydrolase-like"/>
    <property type="match status" value="1"/>
</dbReference>
<proteinExistence type="predicted"/>
<feature type="domain" description="Metallo-beta-lactamase" evidence="1">
    <location>
        <begin position="27"/>
        <end position="239"/>
    </location>
</feature>
<evidence type="ECO:0000259" key="1">
    <source>
        <dbReference type="SMART" id="SM00849"/>
    </source>
</evidence>
<dbReference type="GO" id="GO:0042781">
    <property type="term" value="F:3'-tRNA processing endoribonuclease activity"/>
    <property type="evidence" value="ECO:0007669"/>
    <property type="project" value="UniProtKB-EC"/>
</dbReference>
<dbReference type="OrthoDB" id="197151at2157"/>
<dbReference type="GeneID" id="41329416"/>
<dbReference type="PANTHER" id="PTHR23131:SF0">
    <property type="entry name" value="ENDORIBONUCLEASE LACTB2"/>
    <property type="match status" value="1"/>
</dbReference>
<dbReference type="InterPro" id="IPR001279">
    <property type="entry name" value="Metallo-B-lactamas"/>
</dbReference>
<dbReference type="Pfam" id="PF00753">
    <property type="entry name" value="Lactamase_B"/>
    <property type="match status" value="1"/>
</dbReference>
<accession>A0A5B9D9C9</accession>
<sequence length="334" mass="38599">MTIITESGKFSENLYLIDTEQFLNKRITTVFCYWDGKNCYLIDIGTSDNVQTILRFLKNNEIPLQKVKGLFLSHYHFDHGGGATKLWKTIHRKNNNSTFKIITTRETKEKLQNAESHVMGAKTTFGNFVGEMKPIPVDLEENAYEIISFDKDYELSSIEKITIRLLSTPGHSNDHCSPTIFRNGLPIFCFVGEASGCLYNGSELLSQPTSMPPNFQFEKYMNSLEKLINLNPEKLGLCHFGVISGKNDVKTYLNGHKKYMIDFRAAVIELYTKNQSTRYIIENLKEDFFNDEKFIDNYYRKLNNHSNFLSNLRLALTYGMMISLGFRKPKYELK</sequence>
<reference evidence="2 3" key="2">
    <citation type="journal article" date="2024" name="Int. J. Syst. Evol. Microbiol.">
        <title>Promethearchaeum syntrophicum gen. nov., sp. nov., an anaerobic, obligately syntrophic archaeon, the first isolate of the lineage 'Asgard' archaea, and proposal of the new archaeal phylum Promethearchaeota phyl. nov. and kingdom Promethearchaeati regn. nov.</title>
        <authorList>
            <person name="Imachi H."/>
            <person name="Nobu M.K."/>
            <person name="Kato S."/>
            <person name="Takaki Y."/>
            <person name="Miyazaki M."/>
            <person name="Miyata M."/>
            <person name="Ogawara M."/>
            <person name="Saito Y."/>
            <person name="Sakai S."/>
            <person name="Tahara Y.O."/>
            <person name="Takano Y."/>
            <person name="Tasumi E."/>
            <person name="Uematsu K."/>
            <person name="Yoshimura T."/>
            <person name="Itoh T."/>
            <person name="Ohkuma M."/>
            <person name="Takai K."/>
        </authorList>
    </citation>
    <scope>NUCLEOTIDE SEQUENCE [LARGE SCALE GENOMIC DNA]</scope>
    <source>
        <strain evidence="2 3">MK-D1</strain>
    </source>
</reference>
<protein>
    <submittedName>
        <fullName evidence="2">MBL fold metallo-hydrolase</fullName>
    </submittedName>
</protein>
<reference evidence="2 3" key="1">
    <citation type="journal article" date="2020" name="Nature">
        <title>Isolation of an archaeon at the prokaryote-eukaryote interface.</title>
        <authorList>
            <person name="Imachi H."/>
            <person name="Nobu M.K."/>
            <person name="Nakahara N."/>
            <person name="Morono Y."/>
            <person name="Ogawara M."/>
            <person name="Takaki Y."/>
            <person name="Takano Y."/>
            <person name="Uematsu K."/>
            <person name="Ikuta T."/>
            <person name="Ito M."/>
            <person name="Matsui Y."/>
            <person name="Miyazaki M."/>
            <person name="Murata K."/>
            <person name="Saito Y."/>
            <person name="Sakai S."/>
            <person name="Song C."/>
            <person name="Tasumi E."/>
            <person name="Yamanaka Y."/>
            <person name="Yamaguchi T."/>
            <person name="Kamagata Y."/>
            <person name="Tamaki H."/>
            <person name="Takai K."/>
        </authorList>
    </citation>
    <scope>NUCLEOTIDE SEQUENCE [LARGE SCALE GENOMIC DNA]</scope>
    <source>
        <strain evidence="2 3">MK-D1</strain>
    </source>
</reference>
<dbReference type="KEGG" id="psyt:DSAG12_01421"/>
<dbReference type="InterPro" id="IPR036866">
    <property type="entry name" value="RibonucZ/Hydroxyglut_hydro"/>
</dbReference>
<evidence type="ECO:0000313" key="2">
    <source>
        <dbReference type="EMBL" id="QEE15595.1"/>
    </source>
</evidence>
<dbReference type="InterPro" id="IPR050662">
    <property type="entry name" value="Sec-metab_biosynth-thioest"/>
</dbReference>
<evidence type="ECO:0000313" key="3">
    <source>
        <dbReference type="Proteomes" id="UP000321408"/>
    </source>
</evidence>
<dbReference type="AlphaFoldDB" id="A0A5B9D9C9"/>
<keyword evidence="3" id="KW-1185">Reference proteome</keyword>
<dbReference type="SMART" id="SM00849">
    <property type="entry name" value="Lactamase_B"/>
    <property type="match status" value="1"/>
</dbReference>
<gene>
    <name evidence="2" type="ORF">DSAG12_01421</name>
</gene>
<dbReference type="PANTHER" id="PTHR23131">
    <property type="entry name" value="ENDORIBONUCLEASE LACTB2"/>
    <property type="match status" value="1"/>
</dbReference>